<feature type="region of interest" description="Disordered" evidence="8">
    <location>
        <begin position="725"/>
        <end position="804"/>
    </location>
</feature>
<evidence type="ECO:0000313" key="12">
    <source>
        <dbReference type="EMBL" id="KAJ6638145.1"/>
    </source>
</evidence>
<feature type="compositionally biased region" description="Basic and acidic residues" evidence="8">
    <location>
        <begin position="795"/>
        <end position="804"/>
    </location>
</feature>
<comment type="caution">
    <text evidence="12">The sequence shown here is derived from an EMBL/GenBank/DDBJ whole genome shotgun (WGS) entry which is preliminary data.</text>
</comment>
<proteinExistence type="predicted"/>
<evidence type="ECO:0000256" key="7">
    <source>
        <dbReference type="PROSITE-ProRule" id="PRU00076"/>
    </source>
</evidence>
<accession>A0A9Q0RXT6</accession>
<dbReference type="OrthoDB" id="6275838at2759"/>
<evidence type="ECO:0000256" key="1">
    <source>
        <dbReference type="ARBA" id="ARBA00004370"/>
    </source>
</evidence>
<dbReference type="PANTHER" id="PTHR15036:SF89">
    <property type="entry name" value="NEUREXIN 1, ISOFORM F"/>
    <property type="match status" value="1"/>
</dbReference>
<dbReference type="InterPro" id="IPR001791">
    <property type="entry name" value="Laminin_G"/>
</dbReference>
<dbReference type="FunFam" id="2.10.25.10:FF:000015">
    <property type="entry name" value="neurexin-1 isoform X1"/>
    <property type="match status" value="1"/>
</dbReference>
<protein>
    <submittedName>
        <fullName evidence="12">Neurexin-3</fullName>
    </submittedName>
</protein>
<evidence type="ECO:0000256" key="2">
    <source>
        <dbReference type="ARBA" id="ARBA00022536"/>
    </source>
</evidence>
<dbReference type="CDD" id="cd00054">
    <property type="entry name" value="EGF_CA"/>
    <property type="match status" value="1"/>
</dbReference>
<feature type="transmembrane region" description="Helical" evidence="9">
    <location>
        <begin position="691"/>
        <end position="714"/>
    </location>
</feature>
<feature type="domain" description="EGF-like" evidence="11">
    <location>
        <begin position="198"/>
        <end position="235"/>
    </location>
</feature>
<evidence type="ECO:0000259" key="11">
    <source>
        <dbReference type="PROSITE" id="PS50026"/>
    </source>
</evidence>
<keyword evidence="3 9" id="KW-0812">Transmembrane</keyword>
<keyword evidence="13" id="KW-1185">Reference proteome</keyword>
<evidence type="ECO:0000259" key="10">
    <source>
        <dbReference type="PROSITE" id="PS50025"/>
    </source>
</evidence>
<dbReference type="InterPro" id="IPR050372">
    <property type="entry name" value="Neurexin-related_CASP"/>
</dbReference>
<dbReference type="Pfam" id="PF02210">
    <property type="entry name" value="Laminin_G_2"/>
    <property type="match status" value="2"/>
</dbReference>
<comment type="caution">
    <text evidence="7">Lacks conserved residue(s) required for the propagation of feature annotation.</text>
</comment>
<evidence type="ECO:0000256" key="3">
    <source>
        <dbReference type="ARBA" id="ARBA00022692"/>
    </source>
</evidence>
<feature type="compositionally biased region" description="Low complexity" evidence="8">
    <location>
        <begin position="578"/>
        <end position="617"/>
    </location>
</feature>
<dbReference type="Gene3D" id="2.60.120.200">
    <property type="match status" value="2"/>
</dbReference>
<feature type="compositionally biased region" description="Basic and acidic residues" evidence="8">
    <location>
        <begin position="510"/>
        <end position="521"/>
    </location>
</feature>
<evidence type="ECO:0000256" key="6">
    <source>
        <dbReference type="ARBA" id="ARBA00023157"/>
    </source>
</evidence>
<dbReference type="PANTHER" id="PTHR15036">
    <property type="entry name" value="PIKACHURIN-LIKE PROTEIN"/>
    <property type="match status" value="1"/>
</dbReference>
<feature type="domain" description="Laminin G" evidence="10">
    <location>
        <begin position="20"/>
        <end position="196"/>
    </location>
</feature>
<dbReference type="PROSITE" id="PS50026">
    <property type="entry name" value="EGF_3"/>
    <property type="match status" value="1"/>
</dbReference>
<dbReference type="Gene3D" id="2.10.25.10">
    <property type="entry name" value="Laminin"/>
    <property type="match status" value="1"/>
</dbReference>
<evidence type="ECO:0000313" key="13">
    <source>
        <dbReference type="Proteomes" id="UP001151699"/>
    </source>
</evidence>
<feature type="compositionally biased region" description="Polar residues" evidence="8">
    <location>
        <begin position="568"/>
        <end position="577"/>
    </location>
</feature>
<name>A0A9Q0RXT6_9DIPT</name>
<feature type="region of interest" description="Disordered" evidence="8">
    <location>
        <begin position="468"/>
        <end position="683"/>
    </location>
</feature>
<dbReference type="InterPro" id="IPR013320">
    <property type="entry name" value="ConA-like_dom_sf"/>
</dbReference>
<dbReference type="InterPro" id="IPR000742">
    <property type="entry name" value="EGF"/>
</dbReference>
<feature type="compositionally biased region" description="Pro residues" evidence="8">
    <location>
        <begin position="642"/>
        <end position="667"/>
    </location>
</feature>
<evidence type="ECO:0000256" key="9">
    <source>
        <dbReference type="SAM" id="Phobius"/>
    </source>
</evidence>
<evidence type="ECO:0000256" key="5">
    <source>
        <dbReference type="ARBA" id="ARBA00023136"/>
    </source>
</evidence>
<keyword evidence="4 9" id="KW-1133">Transmembrane helix</keyword>
<dbReference type="CDD" id="cd00110">
    <property type="entry name" value="LamG"/>
    <property type="match status" value="2"/>
</dbReference>
<dbReference type="Proteomes" id="UP001151699">
    <property type="component" value="Chromosome X"/>
</dbReference>
<organism evidence="12 13">
    <name type="scientific">Pseudolycoriella hygida</name>
    <dbReference type="NCBI Taxonomy" id="35572"/>
    <lineage>
        <taxon>Eukaryota</taxon>
        <taxon>Metazoa</taxon>
        <taxon>Ecdysozoa</taxon>
        <taxon>Arthropoda</taxon>
        <taxon>Hexapoda</taxon>
        <taxon>Insecta</taxon>
        <taxon>Pterygota</taxon>
        <taxon>Neoptera</taxon>
        <taxon>Endopterygota</taxon>
        <taxon>Diptera</taxon>
        <taxon>Nematocera</taxon>
        <taxon>Sciaroidea</taxon>
        <taxon>Sciaridae</taxon>
        <taxon>Pseudolycoriella</taxon>
    </lineage>
</organism>
<dbReference type="AlphaFoldDB" id="A0A9Q0RXT6"/>
<dbReference type="SMART" id="SM00282">
    <property type="entry name" value="LamG"/>
    <property type="match status" value="2"/>
</dbReference>
<dbReference type="EMBL" id="WJQU01000003">
    <property type="protein sequence ID" value="KAJ6638145.1"/>
    <property type="molecule type" value="Genomic_DNA"/>
</dbReference>
<evidence type="ECO:0000256" key="4">
    <source>
        <dbReference type="ARBA" id="ARBA00022989"/>
    </source>
</evidence>
<feature type="domain" description="Laminin G" evidence="10">
    <location>
        <begin position="257"/>
        <end position="473"/>
    </location>
</feature>
<keyword evidence="5 9" id="KW-0472">Membrane</keyword>
<gene>
    <name evidence="12" type="primary">NRXN3</name>
    <name evidence="12" type="ORF">Bhyg_10878</name>
</gene>
<comment type="subcellular location">
    <subcellularLocation>
        <location evidence="1">Membrane</location>
    </subcellularLocation>
</comment>
<keyword evidence="6" id="KW-1015">Disulfide bond</keyword>
<feature type="compositionally biased region" description="Polar residues" evidence="8">
    <location>
        <begin position="769"/>
        <end position="786"/>
    </location>
</feature>
<reference evidence="12" key="1">
    <citation type="submission" date="2022-07" db="EMBL/GenBank/DDBJ databases">
        <authorList>
            <person name="Trinca V."/>
            <person name="Uliana J.V.C."/>
            <person name="Torres T.T."/>
            <person name="Ward R.J."/>
            <person name="Monesi N."/>
        </authorList>
    </citation>
    <scope>NUCLEOTIDE SEQUENCE</scope>
    <source>
        <strain evidence="12">HSMRA1968</strain>
        <tissue evidence="12">Whole embryos</tissue>
    </source>
</reference>
<keyword evidence="2 7" id="KW-0245">EGF-like domain</keyword>
<dbReference type="SUPFAM" id="SSF49899">
    <property type="entry name" value="Concanavalin A-like lectins/glucanases"/>
    <property type="match status" value="2"/>
</dbReference>
<dbReference type="PROSITE" id="PS50025">
    <property type="entry name" value="LAM_G_DOMAIN"/>
    <property type="match status" value="2"/>
</dbReference>
<evidence type="ECO:0000256" key="8">
    <source>
        <dbReference type="SAM" id="MobiDB-lite"/>
    </source>
</evidence>
<sequence length="804" mass="87718">MTTFKLTARFVNSPPGNPYHASTFRSKHSYVGLAMLKAYSTTNIDFRFKTLEANGLLFFNGGRRTDFVAVELVNGHIHYIFDLGDGPITLRDKSRVHMNDNRWHSVSIRRPGPKTHTLMVDDTIEVYNAPGNNMHMELEGILYVGGVFKDMYTKLPASVASRNGFEGCLASVDLADVSPSLIEDAVVPSSLVISGCEGPTKCSQNACANRGVCVQQWNAYACECDMTSYTGPTCYDGMAEAFHALNFDQWNTFAESVAYEFGANKGMIQYTFPAGRQPDTEEDAIALGFITTKTDAVLLRIESSTTQDYMELEIVEGNIFMVYNIGSNDLPLGEIGTKVNDNTYHVVRFQRFGGNATLQLDDYNVQTVHPQAGHQSTVFNSMANIQVGGKLARNGRFRIERPFTGVIAGLTVNRLRMLDLAAERDPHVTTRGDVQLVTGVLDRNDLQRMQQTPPSGYSGVMDDLIFSGAGSGCRGDDEDECTPPFESGSGDDLITPVYVPPTKQPTTPQKGDKETGGTERTCDDEDCIHGSGDSGEVTETFTSTTSKGGEPTDHSSSTITETAKRTEGTSTEQETAGTTIDLSTTSTSSSGTSSSRTTPAITSTHSGTTWTSTTQQQNFETTVPDRETTYPHYPTTPEQERTPPPYVETDPPIPEPEPPYHPPPPYTPTYTPTRPKNKNNRVSSEAEERTAMIIGIVAGALIAVILVILLLLWLKSNGDRTYKSDHDKVGGYGQGPNAALLGSNTGTNSSHHHHHHQQTNGATVPLNGSLRNGNSDKAQMNVSGGLQLQKPKKHESKDIKEWYV</sequence>
<feature type="compositionally biased region" description="Polar residues" evidence="8">
    <location>
        <begin position="537"/>
        <end position="547"/>
    </location>
</feature>
<dbReference type="GO" id="GO:0016020">
    <property type="term" value="C:membrane"/>
    <property type="evidence" value="ECO:0007669"/>
    <property type="project" value="UniProtKB-SubCell"/>
</dbReference>